<organism evidence="1 2">
    <name type="scientific">Dovyalis caffra</name>
    <dbReference type="NCBI Taxonomy" id="77055"/>
    <lineage>
        <taxon>Eukaryota</taxon>
        <taxon>Viridiplantae</taxon>
        <taxon>Streptophyta</taxon>
        <taxon>Embryophyta</taxon>
        <taxon>Tracheophyta</taxon>
        <taxon>Spermatophyta</taxon>
        <taxon>Magnoliopsida</taxon>
        <taxon>eudicotyledons</taxon>
        <taxon>Gunneridae</taxon>
        <taxon>Pentapetalae</taxon>
        <taxon>rosids</taxon>
        <taxon>fabids</taxon>
        <taxon>Malpighiales</taxon>
        <taxon>Salicaceae</taxon>
        <taxon>Flacourtieae</taxon>
        <taxon>Dovyalis</taxon>
    </lineage>
</organism>
<dbReference type="EMBL" id="CAWUPB010001195">
    <property type="protein sequence ID" value="CAK7355036.1"/>
    <property type="molecule type" value="Genomic_DNA"/>
</dbReference>
<proteinExistence type="predicted"/>
<evidence type="ECO:0000313" key="1">
    <source>
        <dbReference type="EMBL" id="CAK7355036.1"/>
    </source>
</evidence>
<protein>
    <submittedName>
        <fullName evidence="1">Uncharacterized protein</fullName>
    </submittedName>
</protein>
<reference evidence="1 2" key="1">
    <citation type="submission" date="2024-01" db="EMBL/GenBank/DDBJ databases">
        <authorList>
            <person name="Waweru B."/>
        </authorList>
    </citation>
    <scope>NUCLEOTIDE SEQUENCE [LARGE SCALE GENOMIC DNA]</scope>
</reference>
<keyword evidence="2" id="KW-1185">Reference proteome</keyword>
<gene>
    <name evidence="1" type="ORF">DCAF_LOCUS25464</name>
</gene>
<comment type="caution">
    <text evidence="1">The sequence shown here is derived from an EMBL/GenBank/DDBJ whole genome shotgun (WGS) entry which is preliminary data.</text>
</comment>
<name>A0AAV1SNL3_9ROSI</name>
<evidence type="ECO:0000313" key="2">
    <source>
        <dbReference type="Proteomes" id="UP001314170"/>
    </source>
</evidence>
<dbReference type="Proteomes" id="UP001314170">
    <property type="component" value="Unassembled WGS sequence"/>
</dbReference>
<accession>A0AAV1SNL3</accession>
<sequence>MRVEGRERVERVGLKRKRVKGSVTGTRGEAWKVGSMEIDGYDEEGNVGWWGLINKEDGTHYGLRLVGLIASFVR</sequence>
<dbReference type="AlphaFoldDB" id="A0AAV1SNL3"/>